<dbReference type="Proteomes" id="UP000692954">
    <property type="component" value="Unassembled WGS sequence"/>
</dbReference>
<sequence length="278" mass="31365">MINFDTSNYNIGVQIPAINYNPGIQIFQMFSYIQQCGIDPSQIDLTIDGQYIFDISDQNFISQYFNQDTTLYILPKQQQQQAQPTFQVWVDGQQVLSQQLQNMPISELLQGLNLGTNYNIDFYDGNGQLLMQNANQQSNLYDYANGQQLVNINLTTLQIQNNPNSNFGSNPNIGSNPGGKTGSSFNDASKLLESLILLKNVSLLIDPNGQFAVYKFHFPTLVQGYLQRSKGKDPSSFHGIHNYDWVKKHDIQYCSLDDYGFAIAWGDGNISSVKIKQQ</sequence>
<evidence type="ECO:0000313" key="2">
    <source>
        <dbReference type="Proteomes" id="UP000692954"/>
    </source>
</evidence>
<dbReference type="OrthoDB" id="302110at2759"/>
<keyword evidence="2" id="KW-1185">Reference proteome</keyword>
<comment type="caution">
    <text evidence="1">The sequence shown here is derived from an EMBL/GenBank/DDBJ whole genome shotgun (WGS) entry which is preliminary data.</text>
</comment>
<gene>
    <name evidence="1" type="ORF">PSON_ATCC_30995.1.T0770194</name>
</gene>
<organism evidence="1 2">
    <name type="scientific">Paramecium sonneborni</name>
    <dbReference type="NCBI Taxonomy" id="65129"/>
    <lineage>
        <taxon>Eukaryota</taxon>
        <taxon>Sar</taxon>
        <taxon>Alveolata</taxon>
        <taxon>Ciliophora</taxon>
        <taxon>Intramacronucleata</taxon>
        <taxon>Oligohymenophorea</taxon>
        <taxon>Peniculida</taxon>
        <taxon>Parameciidae</taxon>
        <taxon>Paramecium</taxon>
    </lineage>
</organism>
<accession>A0A8S1PH31</accession>
<reference evidence="1" key="1">
    <citation type="submission" date="2021-01" db="EMBL/GenBank/DDBJ databases">
        <authorList>
            <consortium name="Genoscope - CEA"/>
            <person name="William W."/>
        </authorList>
    </citation>
    <scope>NUCLEOTIDE SEQUENCE</scope>
</reference>
<proteinExistence type="predicted"/>
<name>A0A8S1PH31_9CILI</name>
<dbReference type="AlphaFoldDB" id="A0A8S1PH31"/>
<dbReference type="EMBL" id="CAJJDN010000077">
    <property type="protein sequence ID" value="CAD8102304.1"/>
    <property type="molecule type" value="Genomic_DNA"/>
</dbReference>
<protein>
    <submittedName>
        <fullName evidence="1">Uncharacterized protein</fullName>
    </submittedName>
</protein>
<evidence type="ECO:0000313" key="1">
    <source>
        <dbReference type="EMBL" id="CAD8102304.1"/>
    </source>
</evidence>